<dbReference type="PANTHER" id="PTHR11462:SF35">
    <property type="entry name" value="TRANSCRIPTION FACTOR JRA"/>
    <property type="match status" value="1"/>
</dbReference>
<dbReference type="GO" id="GO:0051726">
    <property type="term" value="P:regulation of cell cycle"/>
    <property type="evidence" value="ECO:0007669"/>
    <property type="project" value="TreeGrafter"/>
</dbReference>
<dbReference type="OrthoDB" id="2187714at2759"/>
<dbReference type="Pfam" id="PF00170">
    <property type="entry name" value="bZIP_1"/>
    <property type="match status" value="1"/>
</dbReference>
<accession>A0A5N5SJI4</accession>
<organism evidence="7 8">
    <name type="scientific">Armadillidium nasatum</name>
    <dbReference type="NCBI Taxonomy" id="96803"/>
    <lineage>
        <taxon>Eukaryota</taxon>
        <taxon>Metazoa</taxon>
        <taxon>Ecdysozoa</taxon>
        <taxon>Arthropoda</taxon>
        <taxon>Crustacea</taxon>
        <taxon>Multicrustacea</taxon>
        <taxon>Malacostraca</taxon>
        <taxon>Eumalacostraca</taxon>
        <taxon>Peracarida</taxon>
        <taxon>Isopoda</taxon>
        <taxon>Oniscidea</taxon>
        <taxon>Crinocheta</taxon>
        <taxon>Armadillidiidae</taxon>
        <taxon>Armadillidium</taxon>
    </lineage>
</organism>
<dbReference type="PROSITE" id="PS00036">
    <property type="entry name" value="BZIP_BASIC"/>
    <property type="match status" value="1"/>
</dbReference>
<sequence length="271" mass="30600">MEITMYEDGSYNNFPRENLAQMKRKFTLDLNGRSSKKIRTLGQSNFNSLLTSPDLNMLKLGSPELDQLVLQQGNLLPSGFNFPAPTKVSTPTTVTQEEFVKGFQDTLEQLHHKDNSSVITVVPSSTSTVVTTVPVSQPQYTQLEVPLLPQQQQVPVTTSFGGDDQNVFIKEEPQTVPSVCGTPPLSPIDMESQEKIKLERKRLRNRIAASKCRKRKLERISRLEDKVNLLKNENTELQTVVNRMRDQVCSLKQELMEHVNSGCQIPFISLQ</sequence>
<protein>
    <submittedName>
        <fullName evidence="7">Transcription factor AP-1</fullName>
    </submittedName>
</protein>
<evidence type="ECO:0000256" key="4">
    <source>
        <dbReference type="ARBA" id="ARBA00023163"/>
    </source>
</evidence>
<dbReference type="GO" id="GO:0005667">
    <property type="term" value="C:transcription regulator complex"/>
    <property type="evidence" value="ECO:0007669"/>
    <property type="project" value="TreeGrafter"/>
</dbReference>
<dbReference type="PRINTS" id="PR00043">
    <property type="entry name" value="LEUZIPPRJUN"/>
</dbReference>
<evidence type="ECO:0000256" key="1">
    <source>
        <dbReference type="ARBA" id="ARBA00006882"/>
    </source>
</evidence>
<evidence type="ECO:0000259" key="6">
    <source>
        <dbReference type="PROSITE" id="PS50217"/>
    </source>
</evidence>
<dbReference type="GO" id="GO:0042127">
    <property type="term" value="P:regulation of cell population proliferation"/>
    <property type="evidence" value="ECO:0007669"/>
    <property type="project" value="TreeGrafter"/>
</dbReference>
<evidence type="ECO:0000313" key="8">
    <source>
        <dbReference type="Proteomes" id="UP000326759"/>
    </source>
</evidence>
<dbReference type="SUPFAM" id="SSF57959">
    <property type="entry name" value="Leucine zipper domain"/>
    <property type="match status" value="1"/>
</dbReference>
<dbReference type="PROSITE" id="PS50217">
    <property type="entry name" value="BZIP"/>
    <property type="match status" value="1"/>
</dbReference>
<name>A0A5N5SJI4_9CRUS</name>
<dbReference type="FunFam" id="1.20.5.170:FF:000012">
    <property type="entry name" value="Putative transcription factor AP-1"/>
    <property type="match status" value="1"/>
</dbReference>
<dbReference type="Proteomes" id="UP000326759">
    <property type="component" value="Unassembled WGS sequence"/>
</dbReference>
<reference evidence="7 8" key="1">
    <citation type="journal article" date="2019" name="PLoS Biol.">
        <title>Sex chromosomes control vertical transmission of feminizing Wolbachia symbionts in an isopod.</title>
        <authorList>
            <person name="Becking T."/>
            <person name="Chebbi M.A."/>
            <person name="Giraud I."/>
            <person name="Moumen B."/>
            <person name="Laverre T."/>
            <person name="Caubet Y."/>
            <person name="Peccoud J."/>
            <person name="Gilbert C."/>
            <person name="Cordaux R."/>
        </authorList>
    </citation>
    <scope>NUCLEOTIDE SEQUENCE [LARGE SCALE GENOMIC DNA]</scope>
    <source>
        <strain evidence="7">ANa2</strain>
        <tissue evidence="7">Whole body excluding digestive tract and cuticle</tissue>
    </source>
</reference>
<comment type="similarity">
    <text evidence="1">Belongs to the bZIP family. Jun subfamily.</text>
</comment>
<dbReference type="Gene3D" id="1.20.5.170">
    <property type="match status" value="1"/>
</dbReference>
<dbReference type="GO" id="GO:0000978">
    <property type="term" value="F:RNA polymerase II cis-regulatory region sequence-specific DNA binding"/>
    <property type="evidence" value="ECO:0007669"/>
    <property type="project" value="TreeGrafter"/>
</dbReference>
<dbReference type="Pfam" id="PF03957">
    <property type="entry name" value="Jun"/>
    <property type="match status" value="1"/>
</dbReference>
<keyword evidence="3" id="KW-0238">DNA-binding</keyword>
<gene>
    <name evidence="7" type="primary">JUN</name>
    <name evidence="7" type="ORF">Anas_06720</name>
</gene>
<dbReference type="GO" id="GO:0000981">
    <property type="term" value="F:DNA-binding transcription factor activity, RNA polymerase II-specific"/>
    <property type="evidence" value="ECO:0007669"/>
    <property type="project" value="TreeGrafter"/>
</dbReference>
<dbReference type="EMBL" id="SEYY01024317">
    <property type="protein sequence ID" value="KAB7494215.1"/>
    <property type="molecule type" value="Genomic_DNA"/>
</dbReference>
<dbReference type="InterPro" id="IPR005643">
    <property type="entry name" value="JNK"/>
</dbReference>
<keyword evidence="5" id="KW-0175">Coiled coil</keyword>
<dbReference type="AlphaFoldDB" id="A0A5N5SJI4"/>
<evidence type="ECO:0000256" key="3">
    <source>
        <dbReference type="ARBA" id="ARBA00023125"/>
    </source>
</evidence>
<comment type="caution">
    <text evidence="7">The sequence shown here is derived from an EMBL/GenBank/DDBJ whole genome shotgun (WGS) entry which is preliminary data.</text>
</comment>
<dbReference type="InterPro" id="IPR002112">
    <property type="entry name" value="Leuzip_Jun"/>
</dbReference>
<keyword evidence="8" id="KW-1185">Reference proteome</keyword>
<feature type="coiled-coil region" evidence="5">
    <location>
        <begin position="200"/>
        <end position="247"/>
    </location>
</feature>
<dbReference type="SMR" id="A0A5N5SJI4"/>
<evidence type="ECO:0000256" key="5">
    <source>
        <dbReference type="SAM" id="Coils"/>
    </source>
</evidence>
<dbReference type="CDD" id="cd14696">
    <property type="entry name" value="bZIP_Jun"/>
    <property type="match status" value="1"/>
</dbReference>
<dbReference type="PANTHER" id="PTHR11462">
    <property type="entry name" value="JUN TRANSCRIPTION FACTOR-RELATED"/>
    <property type="match status" value="1"/>
</dbReference>
<dbReference type="InterPro" id="IPR046347">
    <property type="entry name" value="bZIP_sf"/>
</dbReference>
<evidence type="ECO:0000313" key="7">
    <source>
        <dbReference type="EMBL" id="KAB7494215.1"/>
    </source>
</evidence>
<proteinExistence type="inferred from homology"/>
<dbReference type="SMART" id="SM00338">
    <property type="entry name" value="BRLZ"/>
    <property type="match status" value="1"/>
</dbReference>
<keyword evidence="2" id="KW-0805">Transcription regulation</keyword>
<feature type="domain" description="BZIP" evidence="6">
    <location>
        <begin position="195"/>
        <end position="258"/>
    </location>
</feature>
<dbReference type="InterPro" id="IPR004827">
    <property type="entry name" value="bZIP"/>
</dbReference>
<evidence type="ECO:0000256" key="2">
    <source>
        <dbReference type="ARBA" id="ARBA00023015"/>
    </source>
</evidence>
<dbReference type="InterPro" id="IPR050946">
    <property type="entry name" value="AP-1_TF_bZIP"/>
</dbReference>
<keyword evidence="4" id="KW-0804">Transcription</keyword>